<proteinExistence type="predicted"/>
<name>A0A1H2Z653_9GAMM</name>
<dbReference type="InterPro" id="IPR011146">
    <property type="entry name" value="HIT-like"/>
</dbReference>
<dbReference type="Pfam" id="PF01230">
    <property type="entry name" value="HIT"/>
    <property type="match status" value="1"/>
</dbReference>
<dbReference type="RefSeq" id="WP_092569072.1">
    <property type="nucleotide sequence ID" value="NZ_BMXH01000001.1"/>
</dbReference>
<dbReference type="SUPFAM" id="SSF54197">
    <property type="entry name" value="HIT-like"/>
    <property type="match status" value="1"/>
</dbReference>
<dbReference type="InterPro" id="IPR026026">
    <property type="entry name" value="HIT_Hint"/>
</dbReference>
<keyword evidence="3" id="KW-0378">Hydrolase</keyword>
<dbReference type="InterPro" id="IPR036265">
    <property type="entry name" value="HIT-like_sf"/>
</dbReference>
<dbReference type="OrthoDB" id="9799145at2"/>
<dbReference type="PIRSF" id="PIRSF000714">
    <property type="entry name" value="HIT"/>
    <property type="match status" value="1"/>
</dbReference>
<organism evidence="3 4">
    <name type="scientific">Aidingimonas halophila</name>
    <dbReference type="NCBI Taxonomy" id="574349"/>
    <lineage>
        <taxon>Bacteria</taxon>
        <taxon>Pseudomonadati</taxon>
        <taxon>Pseudomonadota</taxon>
        <taxon>Gammaproteobacteria</taxon>
        <taxon>Oceanospirillales</taxon>
        <taxon>Halomonadaceae</taxon>
        <taxon>Aidingimonas</taxon>
    </lineage>
</organism>
<evidence type="ECO:0000313" key="3">
    <source>
        <dbReference type="EMBL" id="SDX12354.1"/>
    </source>
</evidence>
<sequence>MTRFVLDPRLARDTMPLTDLSLCHVRLMNDARFPWLVLIPRRPDVQEVYDLDETDQMQLWREATTLGQAMMASLGGDKLNLASLGNIVAQLHMHVIVRQRDDDAWPGPVWGQGTPIPYADAGLQTMQERLMVLLDGLSL</sequence>
<dbReference type="STRING" id="574349.SAMN05443545_10439"/>
<dbReference type="Proteomes" id="UP000198500">
    <property type="component" value="Unassembled WGS sequence"/>
</dbReference>
<dbReference type="GO" id="GO:0016787">
    <property type="term" value="F:hydrolase activity"/>
    <property type="evidence" value="ECO:0007669"/>
    <property type="project" value="UniProtKB-KW"/>
</dbReference>
<protein>
    <submittedName>
        <fullName evidence="3">Diadenosine tetraphosphate (Ap4A) hydrolase</fullName>
    </submittedName>
</protein>
<evidence type="ECO:0000313" key="4">
    <source>
        <dbReference type="Proteomes" id="UP000198500"/>
    </source>
</evidence>
<evidence type="ECO:0000259" key="2">
    <source>
        <dbReference type="PROSITE" id="PS51084"/>
    </source>
</evidence>
<feature type="domain" description="HIT" evidence="2">
    <location>
        <begin position="36"/>
        <end position="105"/>
    </location>
</feature>
<reference evidence="3 4" key="1">
    <citation type="submission" date="2016-10" db="EMBL/GenBank/DDBJ databases">
        <authorList>
            <person name="de Groot N.N."/>
        </authorList>
    </citation>
    <scope>NUCLEOTIDE SEQUENCE [LARGE SCALE GENOMIC DNA]</scope>
    <source>
        <strain evidence="3 4">DSM 19219</strain>
    </source>
</reference>
<dbReference type="EMBL" id="FNNI01000004">
    <property type="protein sequence ID" value="SDX12354.1"/>
    <property type="molecule type" value="Genomic_DNA"/>
</dbReference>
<evidence type="ECO:0000256" key="1">
    <source>
        <dbReference type="PROSITE-ProRule" id="PRU00464"/>
    </source>
</evidence>
<accession>A0A1H2Z653</accession>
<keyword evidence="4" id="KW-1185">Reference proteome</keyword>
<gene>
    <name evidence="3" type="ORF">SAMN05443545_10439</name>
</gene>
<dbReference type="Gene3D" id="3.30.428.10">
    <property type="entry name" value="HIT-like"/>
    <property type="match status" value="1"/>
</dbReference>
<dbReference type="AlphaFoldDB" id="A0A1H2Z653"/>
<comment type="caution">
    <text evidence="1">Lacks conserved residue(s) required for the propagation of feature annotation.</text>
</comment>
<dbReference type="PROSITE" id="PS51084">
    <property type="entry name" value="HIT_2"/>
    <property type="match status" value="1"/>
</dbReference>